<dbReference type="AlphaFoldDB" id="A0A1W9ZM19"/>
<sequence>MGLGPREDDRKVRMTRDRKLLVIAIAAVVAVVVLVWGVSTHGFKDMRSYNLGHNAGLQDKNSRYPAGCVTMLLLALESSDAAGLDQDDFNSGCKDSGDWSGIKGAPDQPKLG</sequence>
<dbReference type="EMBL" id="MVHG01000011">
    <property type="protein sequence ID" value="ORA18320.1"/>
    <property type="molecule type" value="Genomic_DNA"/>
</dbReference>
<reference evidence="3 4" key="1">
    <citation type="submission" date="2016-12" db="EMBL/GenBank/DDBJ databases">
        <title>The new phylogeny of genus Mycobacterium.</title>
        <authorList>
            <person name="Tortoli E."/>
            <person name="Trovato A."/>
            <person name="Cirillo D.M."/>
        </authorList>
    </citation>
    <scope>NUCLEOTIDE SEQUENCE [LARGE SCALE GENOMIC DNA]</scope>
    <source>
        <strain evidence="3 4">DSM 45069</strain>
    </source>
</reference>
<proteinExistence type="predicted"/>
<keyword evidence="2" id="KW-1133">Transmembrane helix</keyword>
<feature type="transmembrane region" description="Helical" evidence="2">
    <location>
        <begin position="20"/>
        <end position="38"/>
    </location>
</feature>
<keyword evidence="2" id="KW-0472">Membrane</keyword>
<organism evidence="3 4">
    <name type="scientific">Mycobacterium arosiense ATCC BAA-1401 = DSM 45069</name>
    <dbReference type="NCBI Taxonomy" id="1265311"/>
    <lineage>
        <taxon>Bacteria</taxon>
        <taxon>Bacillati</taxon>
        <taxon>Actinomycetota</taxon>
        <taxon>Actinomycetes</taxon>
        <taxon>Mycobacteriales</taxon>
        <taxon>Mycobacteriaceae</taxon>
        <taxon>Mycobacterium</taxon>
        <taxon>Mycobacterium avium complex (MAC)</taxon>
    </lineage>
</organism>
<evidence type="ECO:0000256" key="2">
    <source>
        <dbReference type="SAM" id="Phobius"/>
    </source>
</evidence>
<gene>
    <name evidence="3" type="ORF">BST14_07215</name>
</gene>
<keyword evidence="2" id="KW-0812">Transmembrane</keyword>
<name>A0A1W9ZM19_MYCAI</name>
<accession>A0A1W9ZM19</accession>
<evidence type="ECO:0000313" key="4">
    <source>
        <dbReference type="Proteomes" id="UP000192707"/>
    </source>
</evidence>
<protein>
    <submittedName>
        <fullName evidence="3">Uncharacterized protein</fullName>
    </submittedName>
</protein>
<dbReference type="Proteomes" id="UP000192707">
    <property type="component" value="Unassembled WGS sequence"/>
</dbReference>
<feature type="region of interest" description="Disordered" evidence="1">
    <location>
        <begin position="87"/>
        <end position="112"/>
    </location>
</feature>
<keyword evidence="4" id="KW-1185">Reference proteome</keyword>
<evidence type="ECO:0000313" key="3">
    <source>
        <dbReference type="EMBL" id="ORA18320.1"/>
    </source>
</evidence>
<evidence type="ECO:0000256" key="1">
    <source>
        <dbReference type="SAM" id="MobiDB-lite"/>
    </source>
</evidence>
<comment type="caution">
    <text evidence="3">The sequence shown here is derived from an EMBL/GenBank/DDBJ whole genome shotgun (WGS) entry which is preliminary data.</text>
</comment>